<accession>A0ABV4P1F1</accession>
<organism evidence="2 3">
    <name type="scientific">Microbulbifer epialgicus</name>
    <dbReference type="NCBI Taxonomy" id="393907"/>
    <lineage>
        <taxon>Bacteria</taxon>
        <taxon>Pseudomonadati</taxon>
        <taxon>Pseudomonadota</taxon>
        <taxon>Gammaproteobacteria</taxon>
        <taxon>Cellvibrionales</taxon>
        <taxon>Microbulbiferaceae</taxon>
        <taxon>Microbulbifer</taxon>
    </lineage>
</organism>
<evidence type="ECO:0000256" key="1">
    <source>
        <dbReference type="SAM" id="MobiDB-lite"/>
    </source>
</evidence>
<dbReference type="EMBL" id="JBGMEK010000035">
    <property type="protein sequence ID" value="MFA0812201.1"/>
    <property type="molecule type" value="Genomic_DNA"/>
</dbReference>
<comment type="caution">
    <text evidence="2">The sequence shown here is derived from an EMBL/GenBank/DDBJ whole genome shotgun (WGS) entry which is preliminary data.</text>
</comment>
<keyword evidence="3" id="KW-1185">Reference proteome</keyword>
<dbReference type="RefSeq" id="WP_371839836.1">
    <property type="nucleotide sequence ID" value="NZ_JBGMEK010000035.1"/>
</dbReference>
<evidence type="ECO:0000313" key="3">
    <source>
        <dbReference type="Proteomes" id="UP001569428"/>
    </source>
</evidence>
<gene>
    <name evidence="2" type="ORF">ACCI49_14905</name>
</gene>
<dbReference type="Proteomes" id="UP001569428">
    <property type="component" value="Unassembled WGS sequence"/>
</dbReference>
<feature type="region of interest" description="Disordered" evidence="1">
    <location>
        <begin position="148"/>
        <end position="168"/>
    </location>
</feature>
<sequence length="168" mass="18262">MSQDKTEAVLNPVMVTVIAHVFLTMQDMGIPAALARKVVSNVCYDVTDTGDDAKSLFEAGRDRGMWLDKGKHDADAAYLTAKGEGSPDFITTSTMTAHVVLGALDAGTPQFLISPLLNKLLDRFAESDAVREKLLISSRDICLELNEKREESSDDNPETVVELEETGS</sequence>
<protein>
    <submittedName>
        <fullName evidence="2">Uncharacterized protein</fullName>
    </submittedName>
</protein>
<feature type="compositionally biased region" description="Acidic residues" evidence="1">
    <location>
        <begin position="152"/>
        <end position="168"/>
    </location>
</feature>
<name>A0ABV4P1F1_9GAMM</name>
<evidence type="ECO:0000313" key="2">
    <source>
        <dbReference type="EMBL" id="MFA0812201.1"/>
    </source>
</evidence>
<reference evidence="2 3" key="1">
    <citation type="submission" date="2024-08" db="EMBL/GenBank/DDBJ databases">
        <authorList>
            <person name="Ishaq N."/>
        </authorList>
    </citation>
    <scope>NUCLEOTIDE SEQUENCE [LARGE SCALE GENOMIC DNA]</scope>
    <source>
        <strain evidence="2 3">DSM 18651</strain>
    </source>
</reference>
<proteinExistence type="predicted"/>